<keyword evidence="1" id="KW-0732">Signal</keyword>
<organism evidence="2 3">
    <name type="scientific">Phytophthora oleae</name>
    <dbReference type="NCBI Taxonomy" id="2107226"/>
    <lineage>
        <taxon>Eukaryota</taxon>
        <taxon>Sar</taxon>
        <taxon>Stramenopiles</taxon>
        <taxon>Oomycota</taxon>
        <taxon>Peronosporomycetes</taxon>
        <taxon>Peronosporales</taxon>
        <taxon>Peronosporaceae</taxon>
        <taxon>Phytophthora</taxon>
    </lineage>
</organism>
<comment type="caution">
    <text evidence="2">The sequence shown here is derived from an EMBL/GenBank/DDBJ whole genome shotgun (WGS) entry which is preliminary data.</text>
</comment>
<dbReference type="EMBL" id="JBIMZQ010000037">
    <property type="protein sequence ID" value="KAL3661248.1"/>
    <property type="molecule type" value="Genomic_DNA"/>
</dbReference>
<protein>
    <recommendedName>
        <fullName evidence="4">Secreted protein</fullName>
    </recommendedName>
</protein>
<evidence type="ECO:0000313" key="3">
    <source>
        <dbReference type="Proteomes" id="UP001632037"/>
    </source>
</evidence>
<reference evidence="2 3" key="1">
    <citation type="submission" date="2024-09" db="EMBL/GenBank/DDBJ databases">
        <title>Genome sequencing and assembly of Phytophthora oleae, isolate VK10A, causative agent of rot of olive drupes.</title>
        <authorList>
            <person name="Conti Taguali S."/>
            <person name="Riolo M."/>
            <person name="La Spada F."/>
            <person name="Cacciola S.O."/>
            <person name="Dionisio G."/>
        </authorList>
    </citation>
    <scope>NUCLEOTIDE SEQUENCE [LARGE SCALE GENOMIC DNA]</scope>
    <source>
        <strain evidence="2 3">VK10A</strain>
    </source>
</reference>
<dbReference type="AlphaFoldDB" id="A0ABD3F374"/>
<feature type="chain" id="PRO_5044885294" description="Secreted protein" evidence="1">
    <location>
        <begin position="23"/>
        <end position="86"/>
    </location>
</feature>
<evidence type="ECO:0000256" key="1">
    <source>
        <dbReference type="SAM" id="SignalP"/>
    </source>
</evidence>
<dbReference type="Proteomes" id="UP001632037">
    <property type="component" value="Unassembled WGS sequence"/>
</dbReference>
<feature type="signal peptide" evidence="1">
    <location>
        <begin position="1"/>
        <end position="22"/>
    </location>
</feature>
<sequence>MGPVWVWRWVSLVLSCFCPSFGAKMAGSMGDDGSVNHDHSTNQRPKDNYSQNLASSLLLCYHCWNQCLGPVSRKLDMVLDRLQECR</sequence>
<name>A0ABD3F374_9STRA</name>
<keyword evidence="3" id="KW-1185">Reference proteome</keyword>
<proteinExistence type="predicted"/>
<gene>
    <name evidence="2" type="ORF">V7S43_013857</name>
</gene>
<evidence type="ECO:0008006" key="4">
    <source>
        <dbReference type="Google" id="ProtNLM"/>
    </source>
</evidence>
<evidence type="ECO:0000313" key="2">
    <source>
        <dbReference type="EMBL" id="KAL3661248.1"/>
    </source>
</evidence>
<accession>A0ABD3F374</accession>